<proteinExistence type="predicted"/>
<dbReference type="Proteomes" id="UP000320231">
    <property type="component" value="Chromosome"/>
</dbReference>
<evidence type="ECO:0000313" key="2">
    <source>
        <dbReference type="Proteomes" id="UP000320231"/>
    </source>
</evidence>
<reference evidence="1 2" key="1">
    <citation type="journal article" date="2019" name="Microbiol. Resour. Announc.">
        <title>Complete Genome Sequence of Halomonas sulfidaeris Strain Esulfide1 Isolated from a Metal Sulfide Rock at a Depth of 2,200 Meters, Obtained Using Nanopore Sequencing.</title>
        <authorList>
            <person name="Saito M."/>
            <person name="Nishigata A."/>
            <person name="Galipon J."/>
            <person name="Arakawa K."/>
        </authorList>
    </citation>
    <scope>NUCLEOTIDE SEQUENCE [LARGE SCALE GENOMIC DNA]</scope>
    <source>
        <strain evidence="1 2">ATCC BAA-803</strain>
    </source>
</reference>
<evidence type="ECO:0000313" key="1">
    <source>
        <dbReference type="EMBL" id="BBI60838.1"/>
    </source>
</evidence>
<dbReference type="EMBL" id="AP019514">
    <property type="protein sequence ID" value="BBI60838.1"/>
    <property type="molecule type" value="Genomic_DNA"/>
</dbReference>
<gene>
    <name evidence="1" type="ORF">HSBAA_21440</name>
</gene>
<protein>
    <submittedName>
        <fullName evidence="1">Uncharacterized protein</fullName>
    </submittedName>
</protein>
<sequence length="86" mass="9999">MLYELANDIPSFKMLARFSMGYPWSSSKDNLRKSDFTFYAFNRQADLSETVKIIQSHDLKSRIDSLLCLSMPFRVLINIDAWLGTQ</sequence>
<dbReference type="KEGG" id="hsr:HSBAA_21440"/>
<accession>A0A455U993</accession>
<dbReference type="AlphaFoldDB" id="A0A455U993"/>
<organism evidence="1 2">
    <name type="scientific">Vreelandella sulfidaeris</name>
    <dbReference type="NCBI Taxonomy" id="115553"/>
    <lineage>
        <taxon>Bacteria</taxon>
        <taxon>Pseudomonadati</taxon>
        <taxon>Pseudomonadota</taxon>
        <taxon>Gammaproteobacteria</taxon>
        <taxon>Oceanospirillales</taxon>
        <taxon>Halomonadaceae</taxon>
        <taxon>Vreelandella</taxon>
    </lineage>
</organism>
<name>A0A455U993_9GAMM</name>